<proteinExistence type="predicted"/>
<organism evidence="2 3">
    <name type="scientific">Synaphobranchus kaupii</name>
    <name type="common">Kaup's arrowtooth eel</name>
    <dbReference type="NCBI Taxonomy" id="118154"/>
    <lineage>
        <taxon>Eukaryota</taxon>
        <taxon>Metazoa</taxon>
        <taxon>Chordata</taxon>
        <taxon>Craniata</taxon>
        <taxon>Vertebrata</taxon>
        <taxon>Euteleostomi</taxon>
        <taxon>Actinopterygii</taxon>
        <taxon>Neopterygii</taxon>
        <taxon>Teleostei</taxon>
        <taxon>Anguilliformes</taxon>
        <taxon>Synaphobranchidae</taxon>
        <taxon>Synaphobranchus</taxon>
    </lineage>
</organism>
<feature type="compositionally biased region" description="Low complexity" evidence="1">
    <location>
        <begin position="196"/>
        <end position="217"/>
    </location>
</feature>
<name>A0A9Q1F105_SYNKA</name>
<sequence>MGHSIKTANDILQQGERKDGGRGGVSQNPSPQRGDILSEFQHQHQVTSGELLCVLYIPLQTLENTAKARIQVFQKLAEMNSSNLSGNGSALPGSVGVLRLHSSSVGKRLSEILDLMDYGEGIPLDSYVPQGRPFNRVSMMGMEQQQYPTVPMAKSSRKQVAYSPNWGDWAKGRALKAGLTDICVMTTASGSDIMPNSKSISGSNSSDMSSSSSNSRNRWLLPHFQHRP</sequence>
<reference evidence="2" key="1">
    <citation type="journal article" date="2023" name="Science">
        <title>Genome structures resolve the early diversification of teleost fishes.</title>
        <authorList>
            <person name="Parey E."/>
            <person name="Louis A."/>
            <person name="Montfort J."/>
            <person name="Bouchez O."/>
            <person name="Roques C."/>
            <person name="Iampietro C."/>
            <person name="Lluch J."/>
            <person name="Castinel A."/>
            <person name="Donnadieu C."/>
            <person name="Desvignes T."/>
            <person name="Floi Bucao C."/>
            <person name="Jouanno E."/>
            <person name="Wen M."/>
            <person name="Mejri S."/>
            <person name="Dirks R."/>
            <person name="Jansen H."/>
            <person name="Henkel C."/>
            <person name="Chen W.J."/>
            <person name="Zahm M."/>
            <person name="Cabau C."/>
            <person name="Klopp C."/>
            <person name="Thompson A.W."/>
            <person name="Robinson-Rechavi M."/>
            <person name="Braasch I."/>
            <person name="Lecointre G."/>
            <person name="Bobe J."/>
            <person name="Postlethwait J.H."/>
            <person name="Berthelot C."/>
            <person name="Roest Crollius H."/>
            <person name="Guiguen Y."/>
        </authorList>
    </citation>
    <scope>NUCLEOTIDE SEQUENCE</scope>
    <source>
        <strain evidence="2">WJC10195</strain>
    </source>
</reference>
<comment type="caution">
    <text evidence="2">The sequence shown here is derived from an EMBL/GenBank/DDBJ whole genome shotgun (WGS) entry which is preliminary data.</text>
</comment>
<evidence type="ECO:0000313" key="3">
    <source>
        <dbReference type="Proteomes" id="UP001152622"/>
    </source>
</evidence>
<accession>A0A9Q1F105</accession>
<gene>
    <name evidence="2" type="ORF">SKAU_G00274690</name>
</gene>
<feature type="region of interest" description="Disordered" evidence="1">
    <location>
        <begin position="193"/>
        <end position="228"/>
    </location>
</feature>
<evidence type="ECO:0000256" key="1">
    <source>
        <dbReference type="SAM" id="MobiDB-lite"/>
    </source>
</evidence>
<keyword evidence="3" id="KW-1185">Reference proteome</keyword>
<dbReference type="Proteomes" id="UP001152622">
    <property type="component" value="Chromosome 10"/>
</dbReference>
<feature type="compositionally biased region" description="Polar residues" evidence="1">
    <location>
        <begin position="1"/>
        <end position="12"/>
    </location>
</feature>
<dbReference type="AlphaFoldDB" id="A0A9Q1F105"/>
<dbReference type="EMBL" id="JAINUF010000010">
    <property type="protein sequence ID" value="KAJ8348880.1"/>
    <property type="molecule type" value="Genomic_DNA"/>
</dbReference>
<protein>
    <submittedName>
        <fullName evidence="2">Uncharacterized protein</fullName>
    </submittedName>
</protein>
<feature type="region of interest" description="Disordered" evidence="1">
    <location>
        <begin position="1"/>
        <end position="35"/>
    </location>
</feature>
<evidence type="ECO:0000313" key="2">
    <source>
        <dbReference type="EMBL" id="KAJ8348880.1"/>
    </source>
</evidence>